<keyword evidence="1" id="KW-0732">Signal</keyword>
<evidence type="ECO:0000256" key="1">
    <source>
        <dbReference type="SAM" id="SignalP"/>
    </source>
</evidence>
<evidence type="ECO:0000313" key="3">
    <source>
        <dbReference type="Proteomes" id="UP000639338"/>
    </source>
</evidence>
<accession>A0A835CPF3</accession>
<sequence>MKLLILIIGILFEAVILSHSKSATLVCQIVCERQNFQPNDDLYLGWKIVNASGIHIDFEIRTSVGSDGINPSRQILFISDAQTQLEYEDHHFTGSSTGKFDICITTRFDKGDENSKKLVYWTIRNSTYSKKKLFI</sequence>
<dbReference type="EMBL" id="JACMRX010000004">
    <property type="protein sequence ID" value="KAF7991814.1"/>
    <property type="molecule type" value="Genomic_DNA"/>
</dbReference>
<organism evidence="2 3">
    <name type="scientific">Aphidius gifuensis</name>
    <name type="common">Parasitoid wasp</name>
    <dbReference type="NCBI Taxonomy" id="684658"/>
    <lineage>
        <taxon>Eukaryota</taxon>
        <taxon>Metazoa</taxon>
        <taxon>Ecdysozoa</taxon>
        <taxon>Arthropoda</taxon>
        <taxon>Hexapoda</taxon>
        <taxon>Insecta</taxon>
        <taxon>Pterygota</taxon>
        <taxon>Neoptera</taxon>
        <taxon>Endopterygota</taxon>
        <taxon>Hymenoptera</taxon>
        <taxon>Apocrita</taxon>
        <taxon>Ichneumonoidea</taxon>
        <taxon>Braconidae</taxon>
        <taxon>Aphidiinae</taxon>
        <taxon>Aphidius</taxon>
    </lineage>
</organism>
<name>A0A835CPF3_APHGI</name>
<reference evidence="2 3" key="1">
    <citation type="submission" date="2020-08" db="EMBL/GenBank/DDBJ databases">
        <title>Aphidius gifuensis genome sequencing and assembly.</title>
        <authorList>
            <person name="Du Z."/>
        </authorList>
    </citation>
    <scope>NUCLEOTIDE SEQUENCE [LARGE SCALE GENOMIC DNA]</scope>
    <source>
        <strain evidence="2">YNYX2018</strain>
        <tissue evidence="2">Adults</tissue>
    </source>
</reference>
<dbReference type="AlphaFoldDB" id="A0A835CPF3"/>
<evidence type="ECO:0000313" key="2">
    <source>
        <dbReference type="EMBL" id="KAF7991814.1"/>
    </source>
</evidence>
<feature type="chain" id="PRO_5032866704" description="Venom protein" evidence="1">
    <location>
        <begin position="21"/>
        <end position="135"/>
    </location>
</feature>
<proteinExistence type="predicted"/>
<dbReference type="Proteomes" id="UP000639338">
    <property type="component" value="Unassembled WGS sequence"/>
</dbReference>
<comment type="caution">
    <text evidence="2">The sequence shown here is derived from an EMBL/GenBank/DDBJ whole genome shotgun (WGS) entry which is preliminary data.</text>
</comment>
<keyword evidence="3" id="KW-1185">Reference proteome</keyword>
<feature type="signal peptide" evidence="1">
    <location>
        <begin position="1"/>
        <end position="20"/>
    </location>
</feature>
<gene>
    <name evidence="2" type="ORF">HCN44_010615</name>
</gene>
<evidence type="ECO:0008006" key="4">
    <source>
        <dbReference type="Google" id="ProtNLM"/>
    </source>
</evidence>
<protein>
    <recommendedName>
        <fullName evidence="4">Venom protein</fullName>
    </recommendedName>
</protein>